<keyword evidence="3" id="KW-0472">Membrane</keyword>
<dbReference type="EMBL" id="JAJJMA010010569">
    <property type="protein sequence ID" value="MCL7022370.1"/>
    <property type="molecule type" value="Genomic_DNA"/>
</dbReference>
<feature type="domain" description="Non-haem dioxygenase N-terminal" evidence="4">
    <location>
        <begin position="49"/>
        <end position="159"/>
    </location>
</feature>
<evidence type="ECO:0000256" key="3">
    <source>
        <dbReference type="SAM" id="Phobius"/>
    </source>
</evidence>
<evidence type="ECO:0000256" key="1">
    <source>
        <dbReference type="ARBA" id="ARBA00022723"/>
    </source>
</evidence>
<dbReference type="AlphaFoldDB" id="A0AA41UTX3"/>
<dbReference type="InterPro" id="IPR026992">
    <property type="entry name" value="DIOX_N"/>
</dbReference>
<keyword evidence="3" id="KW-1133">Transmembrane helix</keyword>
<keyword evidence="1" id="KW-0479">Metal-binding</keyword>
<dbReference type="Proteomes" id="UP001177140">
    <property type="component" value="Unassembled WGS sequence"/>
</dbReference>
<sequence>METPKLMKLCNRLSVPCVQELAKLTLADIPSRYICTDDENPSAIDDETIPVIDLQKLLSTELVIGKLELDRLHSACKEWGFFQLVNHGADTLLMDNIKSEIQGFFNLPWDEKIKYGHKDGCEEGYGQHFVVSEDQRLDWADVFAMYTLPLHQRQPHLFPKLPLHLRLLFLSFLIFAFSTYSSTYVMVYIKA</sequence>
<dbReference type="InterPro" id="IPR027443">
    <property type="entry name" value="IPNS-like_sf"/>
</dbReference>
<dbReference type="SUPFAM" id="SSF51197">
    <property type="entry name" value="Clavaminate synthase-like"/>
    <property type="match status" value="1"/>
</dbReference>
<reference evidence="5" key="1">
    <citation type="submission" date="2022-03" db="EMBL/GenBank/DDBJ databases">
        <title>A functionally conserved STORR gene fusion in Papaver species that diverged 16.8 million years ago.</title>
        <authorList>
            <person name="Catania T."/>
        </authorList>
    </citation>
    <scope>NUCLEOTIDE SEQUENCE</scope>
    <source>
        <strain evidence="5">S-191538</strain>
    </source>
</reference>
<keyword evidence="3" id="KW-0812">Transmembrane</keyword>
<keyword evidence="2" id="KW-0408">Iron</keyword>
<gene>
    <name evidence="5" type="ORF">MKW94_010343</name>
</gene>
<comment type="caution">
    <text evidence="5">The sequence shown here is derived from an EMBL/GenBank/DDBJ whole genome shotgun (WGS) entry which is preliminary data.</text>
</comment>
<evidence type="ECO:0000313" key="5">
    <source>
        <dbReference type="EMBL" id="MCL7022370.1"/>
    </source>
</evidence>
<dbReference type="GO" id="GO:0046872">
    <property type="term" value="F:metal ion binding"/>
    <property type="evidence" value="ECO:0007669"/>
    <property type="project" value="UniProtKB-KW"/>
</dbReference>
<evidence type="ECO:0000313" key="6">
    <source>
        <dbReference type="Proteomes" id="UP001177140"/>
    </source>
</evidence>
<protein>
    <recommendedName>
        <fullName evidence="4">Non-haem dioxygenase N-terminal domain-containing protein</fullName>
    </recommendedName>
</protein>
<name>A0AA41UTX3_PAPNU</name>
<keyword evidence="6" id="KW-1185">Reference proteome</keyword>
<evidence type="ECO:0000259" key="4">
    <source>
        <dbReference type="Pfam" id="PF14226"/>
    </source>
</evidence>
<dbReference type="Gene3D" id="2.60.120.330">
    <property type="entry name" value="B-lactam Antibiotic, Isopenicillin N Synthase, Chain"/>
    <property type="match status" value="1"/>
</dbReference>
<dbReference type="Pfam" id="PF14226">
    <property type="entry name" value="DIOX_N"/>
    <property type="match status" value="1"/>
</dbReference>
<feature type="transmembrane region" description="Helical" evidence="3">
    <location>
        <begin position="167"/>
        <end position="189"/>
    </location>
</feature>
<accession>A0AA41UTX3</accession>
<dbReference type="InterPro" id="IPR050295">
    <property type="entry name" value="Plant_2OG-oxidoreductases"/>
</dbReference>
<proteinExistence type="predicted"/>
<dbReference type="PANTHER" id="PTHR47991">
    <property type="entry name" value="OXOGLUTARATE/IRON-DEPENDENT DIOXYGENASE"/>
    <property type="match status" value="1"/>
</dbReference>
<evidence type="ECO:0000256" key="2">
    <source>
        <dbReference type="ARBA" id="ARBA00023004"/>
    </source>
</evidence>
<organism evidence="5 6">
    <name type="scientific">Papaver nudicaule</name>
    <name type="common">Iceland poppy</name>
    <dbReference type="NCBI Taxonomy" id="74823"/>
    <lineage>
        <taxon>Eukaryota</taxon>
        <taxon>Viridiplantae</taxon>
        <taxon>Streptophyta</taxon>
        <taxon>Embryophyta</taxon>
        <taxon>Tracheophyta</taxon>
        <taxon>Spermatophyta</taxon>
        <taxon>Magnoliopsida</taxon>
        <taxon>Ranunculales</taxon>
        <taxon>Papaveraceae</taxon>
        <taxon>Papaveroideae</taxon>
        <taxon>Papaver</taxon>
    </lineage>
</organism>